<dbReference type="SMART" id="SM00487">
    <property type="entry name" value="DEXDc"/>
    <property type="match status" value="1"/>
</dbReference>
<feature type="compositionally biased region" description="Basic and acidic residues" evidence="6">
    <location>
        <begin position="1444"/>
        <end position="1453"/>
    </location>
</feature>
<accession>A0A1L9STW6</accession>
<evidence type="ECO:0000256" key="6">
    <source>
        <dbReference type="SAM" id="MobiDB-lite"/>
    </source>
</evidence>
<evidence type="ECO:0000256" key="3">
    <source>
        <dbReference type="ARBA" id="ARBA00022741"/>
    </source>
</evidence>
<evidence type="ECO:0000259" key="7">
    <source>
        <dbReference type="PROSITE" id="PS51194"/>
    </source>
</evidence>
<dbReference type="EMBL" id="KV878336">
    <property type="protein sequence ID" value="OJJ50576.1"/>
    <property type="molecule type" value="Genomic_DNA"/>
</dbReference>
<dbReference type="GO" id="GO:0006281">
    <property type="term" value="P:DNA repair"/>
    <property type="evidence" value="ECO:0007669"/>
    <property type="project" value="TreeGrafter"/>
</dbReference>
<protein>
    <recommendedName>
        <fullName evidence="7">Helicase C-terminal domain-containing protein</fullName>
    </recommendedName>
</protein>
<dbReference type="Proteomes" id="UP000184188">
    <property type="component" value="Unassembled WGS sequence"/>
</dbReference>
<dbReference type="PANTHER" id="PTHR45626">
    <property type="entry name" value="TRANSCRIPTION TERMINATION FACTOR 2-RELATED"/>
    <property type="match status" value="1"/>
</dbReference>
<dbReference type="STRING" id="1073090.A0A1L9STW6"/>
<evidence type="ECO:0000313" key="8">
    <source>
        <dbReference type="EMBL" id="OJJ50576.1"/>
    </source>
</evidence>
<dbReference type="GO" id="GO:0032259">
    <property type="term" value="P:methylation"/>
    <property type="evidence" value="ECO:0007669"/>
    <property type="project" value="UniProtKB-KW"/>
</dbReference>
<keyword evidence="2" id="KW-0808">Transferase</keyword>
<evidence type="ECO:0000256" key="2">
    <source>
        <dbReference type="ARBA" id="ARBA00022679"/>
    </source>
</evidence>
<dbReference type="VEuPathDB" id="FungiDB:ASPZODRAFT_11442"/>
<sequence>MPSRKRKNQPSASPLPAAKRRGTGRLSPQSDEKADEGTSSASPIPTFQVTPWTDRNIPEIVRSFPPSTKRQAKTQLAYHLPPIHKLEDIFKSITRQAVDLGFGKVLHHLESRRLRVVTVCSGTESPLLALEMVRDHLKASFGLSFEFHHLFSAEIEPFKQAYIERNFHPKYIFRDVTDLNNRVAYTAYGSLAKIPKQPDILIAGFSCVDFSNLNNKRKKELDESGQSGNTFLGVYRYVQTYRPPLVVLENVKGAPWASIAEHFGRIDYLAIHADVDTKAFYLPQTRERGYMFCVDTKRLKEHGIPESEMTGWSKILESFKRPASSPVGMFILDNDDQRLEQIENEMAGRALFSTRKAANWTKYQLRHQSYRAQEALGYRRPMSRWQDNGTCLLPDFAWKSWAQTMPERVWDTLDVNFLRKLQSGYDMNFKERHIELSQGLDREMDTRASGIVGCITPTGIPYITTRGGPLCGLEALSLQGLPLDRLLLSKESQRELQDLAGNAMSSTVVGSATLAALIIGHRILEKGKPQLGMKNSRASKQLALLQNHFEMTDFPLQPDKVDHFGLETLQAEAAKSARRCTCERQSTIRHGAIVQCRLCGHTACVSCCGNPTHSFERLPLLPRSEPLTFVKSLKEMLPMRLVLLDIFPSDFALFQRYTTSHISSGSWTKFLEAISRAVGDELRFSHVKRSESWIAVYKGRFSVLQFVISTERAEWLFFATPSESEPAASLMREILSKPIARMSPTGSLLHGHWEICGPISFKTGVAITGCGTQVASVESKCGLQKEHHAESKVWSHLSIEGVDQQLDELEVDIRGTYELLPDCGTAQSCLHKRVAAIEETKTAAAAAAAATSSSPSPDIYFFLDPTKLGEPGNDSFVFSLDHERISGYESRPVIAELSHEWRSSSLTDGQTRKINVYYRKWVKCPQAVLKPDDLCSQLRCCSLKPQKPIIVGDMPCRDSNITLLSFSAPAAMFQHLWEEGNWQVTNLLDSLTLLRDLSWLVQKAAALPGFQDWQQVTLSTEIGSSDTCTICVPQTPRIWWVRDKKNRLKAHEDPRDAAVYERQMKSRPPAFLVFRRVGEDGIGMLNMTLNVQTLLHQAYGHLVKPTDHSSACFFWRLVTNAPDLRNFVFPPLELSNNQKNGTSNQPQGFKKHRLRPEQLRSLEWMIKQEIEDIAPFQEEETEEALFPLMLWRAEAKVITQKIVRGGVLADDVGYGKTALILALIDSQDKKNGIISSQRPMDDGLIPTKATLIVVPPTIIEQWNSEIIKFLGTKYKVLVLKTVHKVGQTRIHDILEADIILASWQLFTSSTYYEKMELFTGVPNAPRKEGRNFDHWFNDSLRSLRTRVRTLVSGGPDTLIQSINLKAQPAEEGQTYDDQYRKDREEEASAEAMDIDENSDSDSSDEDDDQRIRASVDRYLLIRRAGTASRVKDNAGPRGGIGFTNEKKSEDYNETQSEKRLIELFSSQFGIEDGSGLPWSAVKTPLFHMFSYSRVVLDEFTYVDSQQLLPIWSLEARCRWVLSGTPPLNNFADVKTIAPFLGVHLGIDNDEAGCAQNSRTRSLHNDRSDAERFQSFHIPRSEAWHRHRHEVAQTFLNRFARKNVADIDEIPCIEHFALVPTSSAEKAVYLDLYQALMARNLQIRRGHIGIFSNSQSKRLDRIICNSESAEEVLLKRCSSFAYQEGKDAGKLEGCSCESIIFARTAHLEEIKEDLKEKLKAAAWLYRECGQTHAHFDKLWRSVSKNDFEDEEATAEISPLFDDAVENTLADDWMMFLRELDEEGEKVMKAKPTKKATRGGEDDKEEEEPQVSLPVRPKDADGLSRMLREMTTNLRTLVVEWIQGTRTLRLLSGILSLQTSVVLPYCASCGAQPMSFEELNILGSCGHILCAVCTEQTTQNEECQYPGCRGSGRYFNVFRASTLGRQDTDRTHVYGGSKLDALVELLRDMQRIPSDERAIVFVQFPAILSMVSTALELAGIKYTAISSTGSKSKDPAKQLKEFQTTSKVLVLNVGTESSAGLNLQIANHVIFFSPLLVKTAYDYESVMTQAIGRVRRYGQTRTVHVWHLLASMTIDVNILQDRRGKLLVKLDGQVCLVDEEEARERSCETFASPELVLDNSL</sequence>
<feature type="region of interest" description="Disordered" evidence="6">
    <location>
        <begin position="1"/>
        <end position="50"/>
    </location>
</feature>
<feature type="compositionally biased region" description="Basic and acidic residues" evidence="6">
    <location>
        <begin position="1377"/>
        <end position="1386"/>
    </location>
</feature>
<feature type="domain" description="Helicase C-terminal" evidence="7">
    <location>
        <begin position="1936"/>
        <end position="2116"/>
    </location>
</feature>
<feature type="region of interest" description="Disordered" evidence="6">
    <location>
        <begin position="1785"/>
        <end position="1816"/>
    </location>
</feature>
<dbReference type="GO" id="GO:0005634">
    <property type="term" value="C:nucleus"/>
    <property type="evidence" value="ECO:0007669"/>
    <property type="project" value="TreeGrafter"/>
</dbReference>
<dbReference type="GO" id="GO:0005524">
    <property type="term" value="F:ATP binding"/>
    <property type="evidence" value="ECO:0007669"/>
    <property type="project" value="UniProtKB-KW"/>
</dbReference>
<dbReference type="InterPro" id="IPR001525">
    <property type="entry name" value="C5_MeTfrase"/>
</dbReference>
<evidence type="ECO:0000256" key="4">
    <source>
        <dbReference type="ARBA" id="ARBA00022801"/>
    </source>
</evidence>
<dbReference type="Gene3D" id="3.40.50.10810">
    <property type="entry name" value="Tandem AAA-ATPase domain"/>
    <property type="match status" value="1"/>
</dbReference>
<dbReference type="InterPro" id="IPR038718">
    <property type="entry name" value="SNF2-like_sf"/>
</dbReference>
<dbReference type="GO" id="GO:0008168">
    <property type="term" value="F:methyltransferase activity"/>
    <property type="evidence" value="ECO:0007669"/>
    <property type="project" value="UniProtKB-KW"/>
</dbReference>
<dbReference type="PANTHER" id="PTHR45626:SF26">
    <property type="entry name" value="FAMILY HELICASE, PUTATIVE (AFU_ORTHOLOGUE AFUA_2G09120)-RELATED"/>
    <property type="match status" value="1"/>
</dbReference>
<dbReference type="Gene3D" id="3.40.50.300">
    <property type="entry name" value="P-loop containing nucleotide triphosphate hydrolases"/>
    <property type="match status" value="1"/>
</dbReference>
<keyword evidence="4" id="KW-0378">Hydrolase</keyword>
<dbReference type="RefSeq" id="XP_022585086.1">
    <property type="nucleotide sequence ID" value="XM_022721084.1"/>
</dbReference>
<dbReference type="InterPro" id="IPR049730">
    <property type="entry name" value="SNF2/RAD54-like_C"/>
</dbReference>
<keyword evidence="1" id="KW-0489">Methyltransferase</keyword>
<evidence type="ECO:0000313" key="9">
    <source>
        <dbReference type="Proteomes" id="UP000184188"/>
    </source>
</evidence>
<feature type="compositionally biased region" description="Acidic residues" evidence="6">
    <location>
        <begin position="1387"/>
        <end position="1408"/>
    </location>
</feature>
<dbReference type="InterPro" id="IPR050628">
    <property type="entry name" value="SNF2_RAD54_helicase_TF"/>
</dbReference>
<dbReference type="OrthoDB" id="423221at2759"/>
<evidence type="ECO:0000256" key="1">
    <source>
        <dbReference type="ARBA" id="ARBA00022603"/>
    </source>
</evidence>
<dbReference type="InterPro" id="IPR000330">
    <property type="entry name" value="SNF2_N"/>
</dbReference>
<dbReference type="GO" id="GO:0008094">
    <property type="term" value="F:ATP-dependent activity, acting on DNA"/>
    <property type="evidence" value="ECO:0007669"/>
    <property type="project" value="TreeGrafter"/>
</dbReference>
<feature type="region of interest" description="Disordered" evidence="6">
    <location>
        <begin position="1365"/>
        <end position="1409"/>
    </location>
</feature>
<feature type="region of interest" description="Disordered" evidence="6">
    <location>
        <begin position="1430"/>
        <end position="1453"/>
    </location>
</feature>
<dbReference type="InterPro" id="IPR027417">
    <property type="entry name" value="P-loop_NTPase"/>
</dbReference>
<dbReference type="SUPFAM" id="SSF53335">
    <property type="entry name" value="S-adenosyl-L-methionine-dependent methyltransferases"/>
    <property type="match status" value="1"/>
</dbReference>
<evidence type="ECO:0000256" key="5">
    <source>
        <dbReference type="ARBA" id="ARBA00022840"/>
    </source>
</evidence>
<keyword evidence="9" id="KW-1185">Reference proteome</keyword>
<dbReference type="InterPro" id="IPR029063">
    <property type="entry name" value="SAM-dependent_MTases_sf"/>
</dbReference>
<organism evidence="8 9">
    <name type="scientific">Penicilliopsis zonata CBS 506.65</name>
    <dbReference type="NCBI Taxonomy" id="1073090"/>
    <lineage>
        <taxon>Eukaryota</taxon>
        <taxon>Fungi</taxon>
        <taxon>Dikarya</taxon>
        <taxon>Ascomycota</taxon>
        <taxon>Pezizomycotina</taxon>
        <taxon>Eurotiomycetes</taxon>
        <taxon>Eurotiomycetidae</taxon>
        <taxon>Eurotiales</taxon>
        <taxon>Aspergillaceae</taxon>
        <taxon>Penicilliopsis</taxon>
    </lineage>
</organism>
<keyword evidence="3" id="KW-0547">Nucleotide-binding</keyword>
<dbReference type="PROSITE" id="PS51194">
    <property type="entry name" value="HELICASE_CTER"/>
    <property type="match status" value="1"/>
</dbReference>
<dbReference type="InterPro" id="IPR001650">
    <property type="entry name" value="Helicase_C-like"/>
</dbReference>
<dbReference type="SUPFAM" id="SSF52540">
    <property type="entry name" value="P-loop containing nucleoside triphosphate hydrolases"/>
    <property type="match status" value="2"/>
</dbReference>
<dbReference type="GO" id="GO:0016787">
    <property type="term" value="F:hydrolase activity"/>
    <property type="evidence" value="ECO:0007669"/>
    <property type="project" value="UniProtKB-KW"/>
</dbReference>
<gene>
    <name evidence="8" type="ORF">ASPZODRAFT_11442</name>
</gene>
<dbReference type="GeneID" id="34607549"/>
<dbReference type="Pfam" id="PF00271">
    <property type="entry name" value="Helicase_C"/>
    <property type="match status" value="1"/>
</dbReference>
<dbReference type="Pfam" id="PF00145">
    <property type="entry name" value="DNA_methylase"/>
    <property type="match status" value="1"/>
</dbReference>
<reference evidence="9" key="1">
    <citation type="journal article" date="2017" name="Genome Biol.">
        <title>Comparative genomics reveals high biological diversity and specific adaptations in the industrially and medically important fungal genus Aspergillus.</title>
        <authorList>
            <person name="de Vries R.P."/>
            <person name="Riley R."/>
            <person name="Wiebenga A."/>
            <person name="Aguilar-Osorio G."/>
            <person name="Amillis S."/>
            <person name="Uchima C.A."/>
            <person name="Anderluh G."/>
            <person name="Asadollahi M."/>
            <person name="Askin M."/>
            <person name="Barry K."/>
            <person name="Battaglia E."/>
            <person name="Bayram O."/>
            <person name="Benocci T."/>
            <person name="Braus-Stromeyer S.A."/>
            <person name="Caldana C."/>
            <person name="Canovas D."/>
            <person name="Cerqueira G.C."/>
            <person name="Chen F."/>
            <person name="Chen W."/>
            <person name="Choi C."/>
            <person name="Clum A."/>
            <person name="Dos Santos R.A."/>
            <person name="Damasio A.R."/>
            <person name="Diallinas G."/>
            <person name="Emri T."/>
            <person name="Fekete E."/>
            <person name="Flipphi M."/>
            <person name="Freyberg S."/>
            <person name="Gallo A."/>
            <person name="Gournas C."/>
            <person name="Habgood R."/>
            <person name="Hainaut M."/>
            <person name="Harispe M.L."/>
            <person name="Henrissat B."/>
            <person name="Hilden K.S."/>
            <person name="Hope R."/>
            <person name="Hossain A."/>
            <person name="Karabika E."/>
            <person name="Karaffa L."/>
            <person name="Karanyi Z."/>
            <person name="Krasevec N."/>
            <person name="Kuo A."/>
            <person name="Kusch H."/>
            <person name="LaButti K."/>
            <person name="Lagendijk E.L."/>
            <person name="Lapidus A."/>
            <person name="Levasseur A."/>
            <person name="Lindquist E."/>
            <person name="Lipzen A."/>
            <person name="Logrieco A.F."/>
            <person name="MacCabe A."/>
            <person name="Maekelae M.R."/>
            <person name="Malavazi I."/>
            <person name="Melin P."/>
            <person name="Meyer V."/>
            <person name="Mielnichuk N."/>
            <person name="Miskei M."/>
            <person name="Molnar A.P."/>
            <person name="Mule G."/>
            <person name="Ngan C.Y."/>
            <person name="Orejas M."/>
            <person name="Orosz E."/>
            <person name="Ouedraogo J.P."/>
            <person name="Overkamp K.M."/>
            <person name="Park H.-S."/>
            <person name="Perrone G."/>
            <person name="Piumi F."/>
            <person name="Punt P.J."/>
            <person name="Ram A.F."/>
            <person name="Ramon A."/>
            <person name="Rauscher S."/>
            <person name="Record E."/>
            <person name="Riano-Pachon D.M."/>
            <person name="Robert V."/>
            <person name="Roehrig J."/>
            <person name="Ruller R."/>
            <person name="Salamov A."/>
            <person name="Salih N.S."/>
            <person name="Samson R.A."/>
            <person name="Sandor E."/>
            <person name="Sanguinetti M."/>
            <person name="Schuetze T."/>
            <person name="Sepcic K."/>
            <person name="Shelest E."/>
            <person name="Sherlock G."/>
            <person name="Sophianopoulou V."/>
            <person name="Squina F.M."/>
            <person name="Sun H."/>
            <person name="Susca A."/>
            <person name="Todd R.B."/>
            <person name="Tsang A."/>
            <person name="Unkles S.E."/>
            <person name="van de Wiele N."/>
            <person name="van Rossen-Uffink D."/>
            <person name="Oliveira J.V."/>
            <person name="Vesth T.C."/>
            <person name="Visser J."/>
            <person name="Yu J.-H."/>
            <person name="Zhou M."/>
            <person name="Andersen M.R."/>
            <person name="Archer D.B."/>
            <person name="Baker S.E."/>
            <person name="Benoit I."/>
            <person name="Brakhage A.A."/>
            <person name="Braus G.H."/>
            <person name="Fischer R."/>
            <person name="Frisvad J.C."/>
            <person name="Goldman G.H."/>
            <person name="Houbraken J."/>
            <person name="Oakley B."/>
            <person name="Pocsi I."/>
            <person name="Scazzocchio C."/>
            <person name="Seiboth B."/>
            <person name="vanKuyk P.A."/>
            <person name="Wortman J."/>
            <person name="Dyer P.S."/>
            <person name="Grigoriev I.V."/>
        </authorList>
    </citation>
    <scope>NUCLEOTIDE SEQUENCE [LARGE SCALE GENOMIC DNA]</scope>
    <source>
        <strain evidence="9">CBS 506.65</strain>
    </source>
</reference>
<keyword evidence="5" id="KW-0067">ATP-binding</keyword>
<name>A0A1L9STW6_9EURO</name>
<dbReference type="Pfam" id="PF00176">
    <property type="entry name" value="SNF2-rel_dom"/>
    <property type="match status" value="1"/>
</dbReference>
<feature type="compositionally biased region" description="Polar residues" evidence="6">
    <location>
        <begin position="37"/>
        <end position="50"/>
    </location>
</feature>
<dbReference type="CDD" id="cd18793">
    <property type="entry name" value="SF2_C_SNF"/>
    <property type="match status" value="1"/>
</dbReference>
<dbReference type="InterPro" id="IPR014001">
    <property type="entry name" value="Helicase_ATP-bd"/>
</dbReference>
<proteinExistence type="predicted"/>
<dbReference type="Gene3D" id="3.40.50.150">
    <property type="entry name" value="Vaccinia Virus protein VP39"/>
    <property type="match status" value="1"/>
</dbReference>